<keyword evidence="1" id="KW-0732">Signal</keyword>
<sequence length="324" mass="37011">MMWLQVVALAHLLLLIRLGLNWLLSDFQKKPTPILFSELLQHLSDCYQNIDDSYNCAISKQKTITKVVSKYFGVSASKQFDICTSSVFMLGKDVNQMALLLRMCYDNAMLTEDNVGYMEISYKFSMYAFKPAIAISVVCAQLFCLLQITQFAFSYFSNNETLFQVPKKVLNTKIIRQPQKPLRLKQREYNLFKPNSKDEIENHLKTISQINKLLVEDDKQTADIKSLKSPSAVKRFTFGETLIPSNSIWSVQAPKKSTTMKSETLKVKNDKEVLKVKNDKENVKVTKVKNSKVSSGSKMSSDQIKANFKKKVLALKNQNKKVKS</sequence>
<evidence type="ECO:0000313" key="2">
    <source>
        <dbReference type="EMBL" id="VUG18532.1"/>
    </source>
</evidence>
<dbReference type="Proteomes" id="UP000478008">
    <property type="component" value="Unassembled WGS sequence"/>
</dbReference>
<reference evidence="2 3" key="1">
    <citation type="submission" date="2019-07" db="EMBL/GenBank/DDBJ databases">
        <authorList>
            <person name="Friedrich A."/>
            <person name="Schacherer J."/>
        </authorList>
    </citation>
    <scope>NUCLEOTIDE SEQUENCE [LARGE SCALE GENOMIC DNA]</scope>
</reference>
<keyword evidence="3" id="KW-1185">Reference proteome</keyword>
<name>A0A7D9D1B0_DEKBR</name>
<organism evidence="2 3">
    <name type="scientific">Dekkera bruxellensis</name>
    <name type="common">Brettanomyces custersii</name>
    <dbReference type="NCBI Taxonomy" id="5007"/>
    <lineage>
        <taxon>Eukaryota</taxon>
        <taxon>Fungi</taxon>
        <taxon>Dikarya</taxon>
        <taxon>Ascomycota</taxon>
        <taxon>Saccharomycotina</taxon>
        <taxon>Pichiomycetes</taxon>
        <taxon>Pichiales</taxon>
        <taxon>Pichiaceae</taxon>
        <taxon>Brettanomyces</taxon>
    </lineage>
</organism>
<evidence type="ECO:0000313" key="3">
    <source>
        <dbReference type="Proteomes" id="UP000478008"/>
    </source>
</evidence>
<dbReference type="AlphaFoldDB" id="A0A7D9D1B0"/>
<protein>
    <submittedName>
        <fullName evidence="2">DEBR0S3_13894g1_1</fullName>
    </submittedName>
</protein>
<feature type="chain" id="PRO_5028992948" evidence="1">
    <location>
        <begin position="22"/>
        <end position="324"/>
    </location>
</feature>
<proteinExistence type="predicted"/>
<evidence type="ECO:0000256" key="1">
    <source>
        <dbReference type="SAM" id="SignalP"/>
    </source>
</evidence>
<dbReference type="EMBL" id="CABFWN010000003">
    <property type="protein sequence ID" value="VUG18532.1"/>
    <property type="molecule type" value="Genomic_DNA"/>
</dbReference>
<feature type="signal peptide" evidence="1">
    <location>
        <begin position="1"/>
        <end position="21"/>
    </location>
</feature>
<accession>A0A7D9D1B0</accession>
<gene>
    <name evidence="2" type="ORF">DEBR0S3_13894G</name>
</gene>